<evidence type="ECO:0000259" key="3">
    <source>
        <dbReference type="PROSITE" id="PS50110"/>
    </source>
</evidence>
<dbReference type="Gene3D" id="3.40.50.2300">
    <property type="match status" value="1"/>
</dbReference>
<name>A0A2P1NP02_9BURK</name>
<evidence type="ECO:0000313" key="4">
    <source>
        <dbReference type="EMBL" id="AVP58781.1"/>
    </source>
</evidence>
<feature type="domain" description="Response regulatory" evidence="3">
    <location>
        <begin position="2"/>
        <end position="115"/>
    </location>
</feature>
<dbReference type="SMART" id="SM00448">
    <property type="entry name" value="REC"/>
    <property type="match status" value="1"/>
</dbReference>
<evidence type="ECO:0000256" key="1">
    <source>
        <dbReference type="ARBA" id="ARBA00022553"/>
    </source>
</evidence>
<dbReference type="KEGG" id="melm:C7H73_14635"/>
<dbReference type="InterPro" id="IPR001789">
    <property type="entry name" value="Sig_transdc_resp-reg_receiver"/>
</dbReference>
<dbReference type="InterPro" id="IPR050595">
    <property type="entry name" value="Bact_response_regulator"/>
</dbReference>
<keyword evidence="5" id="KW-1185">Reference proteome</keyword>
<dbReference type="EMBL" id="CP027792">
    <property type="protein sequence ID" value="AVP58781.1"/>
    <property type="molecule type" value="Genomic_DNA"/>
</dbReference>
<sequence length="123" mass="13354">MRILYVEDNPELRDTIALLMEAPGRSIVSCASAEEALARDAEQGPFDLVMTDVSLPGMNGPAMCRALLARHGQQRFVLCSGYHLDDELAGCGAQVQLLHKPFDIEALEALLDDAQARLQDTAS</sequence>
<dbReference type="PANTHER" id="PTHR44591">
    <property type="entry name" value="STRESS RESPONSE REGULATOR PROTEIN 1"/>
    <property type="match status" value="1"/>
</dbReference>
<keyword evidence="1 2" id="KW-0597">Phosphoprotein</keyword>
<evidence type="ECO:0000313" key="5">
    <source>
        <dbReference type="Proteomes" id="UP000241829"/>
    </source>
</evidence>
<organism evidence="4 5">
    <name type="scientific">Pulveribacter suum</name>
    <dbReference type="NCBI Taxonomy" id="2116657"/>
    <lineage>
        <taxon>Bacteria</taxon>
        <taxon>Pseudomonadati</taxon>
        <taxon>Pseudomonadota</taxon>
        <taxon>Betaproteobacteria</taxon>
        <taxon>Burkholderiales</taxon>
        <taxon>Comamonadaceae</taxon>
        <taxon>Pulveribacter</taxon>
    </lineage>
</organism>
<accession>A0A2P1NP02</accession>
<dbReference type="Proteomes" id="UP000241829">
    <property type="component" value="Chromosome"/>
</dbReference>
<dbReference type="Pfam" id="PF00072">
    <property type="entry name" value="Response_reg"/>
    <property type="match status" value="1"/>
</dbReference>
<dbReference type="PROSITE" id="PS50110">
    <property type="entry name" value="RESPONSE_REGULATORY"/>
    <property type="match status" value="1"/>
</dbReference>
<protein>
    <submittedName>
        <fullName evidence="4">Response regulator</fullName>
    </submittedName>
</protein>
<dbReference type="PANTHER" id="PTHR44591:SF3">
    <property type="entry name" value="RESPONSE REGULATORY DOMAIN-CONTAINING PROTEIN"/>
    <property type="match status" value="1"/>
</dbReference>
<dbReference type="SUPFAM" id="SSF52172">
    <property type="entry name" value="CheY-like"/>
    <property type="match status" value="1"/>
</dbReference>
<feature type="modified residue" description="4-aspartylphosphate" evidence="2">
    <location>
        <position position="52"/>
    </location>
</feature>
<dbReference type="InterPro" id="IPR011006">
    <property type="entry name" value="CheY-like_superfamily"/>
</dbReference>
<reference evidence="5" key="1">
    <citation type="submission" date="2018-03" db="EMBL/GenBank/DDBJ databases">
        <title>Genome sequencing of Melaminivora sp. strain SC2-7.</title>
        <authorList>
            <person name="Kim S.-J."/>
            <person name="Heo J."/>
            <person name="Ahn J.-H."/>
            <person name="Kwon S.-W."/>
        </authorList>
    </citation>
    <scope>NUCLEOTIDE SEQUENCE [LARGE SCALE GENOMIC DNA]</scope>
    <source>
        <strain evidence="5">SC2-7</strain>
    </source>
</reference>
<dbReference type="CDD" id="cd00156">
    <property type="entry name" value="REC"/>
    <property type="match status" value="1"/>
</dbReference>
<dbReference type="RefSeq" id="WP_106847329.1">
    <property type="nucleotide sequence ID" value="NZ_CP027792.1"/>
</dbReference>
<evidence type="ECO:0000256" key="2">
    <source>
        <dbReference type="PROSITE-ProRule" id="PRU00169"/>
    </source>
</evidence>
<dbReference type="OrthoDB" id="9802155at2"/>
<proteinExistence type="predicted"/>
<dbReference type="GO" id="GO:0000160">
    <property type="term" value="P:phosphorelay signal transduction system"/>
    <property type="evidence" value="ECO:0007669"/>
    <property type="project" value="InterPro"/>
</dbReference>
<gene>
    <name evidence="4" type="ORF">C7H73_14635</name>
</gene>
<dbReference type="AlphaFoldDB" id="A0A2P1NP02"/>